<evidence type="ECO:0000313" key="2">
    <source>
        <dbReference type="Proteomes" id="UP000006755"/>
    </source>
</evidence>
<dbReference type="AlphaFoldDB" id="K2JLL7"/>
<dbReference type="Proteomes" id="UP000006755">
    <property type="component" value="Unassembled WGS sequence"/>
</dbReference>
<protein>
    <submittedName>
        <fullName evidence="1">Uncharacterized protein</fullName>
    </submittedName>
</protein>
<reference evidence="1 2" key="1">
    <citation type="journal article" date="2012" name="J. Bacteriol.">
        <title>Genome Sequence of Gallaecimonas xiamenensis Type Strain 3-C-1.</title>
        <authorList>
            <person name="Lai Q."/>
            <person name="Wang L."/>
            <person name="Wang W."/>
            <person name="Shao Z."/>
        </authorList>
    </citation>
    <scope>NUCLEOTIDE SEQUENCE [LARGE SCALE GENOMIC DNA]</scope>
    <source>
        <strain evidence="1 2">3-C-1</strain>
    </source>
</reference>
<dbReference type="RefSeq" id="WP_008483289.1">
    <property type="nucleotide sequence ID" value="NZ_AMRI01000005.1"/>
</dbReference>
<accession>K2JLL7</accession>
<proteinExistence type="predicted"/>
<dbReference type="EMBL" id="AMRI01000005">
    <property type="protein sequence ID" value="EKE76198.1"/>
    <property type="molecule type" value="Genomic_DNA"/>
</dbReference>
<organism evidence="1 2">
    <name type="scientific">Gallaecimonas xiamenensis 3-C-1</name>
    <dbReference type="NCBI Taxonomy" id="745411"/>
    <lineage>
        <taxon>Bacteria</taxon>
        <taxon>Pseudomonadati</taxon>
        <taxon>Pseudomonadota</taxon>
        <taxon>Gammaproteobacteria</taxon>
        <taxon>Enterobacterales</taxon>
        <taxon>Gallaecimonadaceae</taxon>
        <taxon>Gallaecimonas</taxon>
    </lineage>
</organism>
<keyword evidence="2" id="KW-1185">Reference proteome</keyword>
<sequence length="97" mass="11226">MGTTRDWCIEHDPGFEHLVYREPGRYVVCHVTQGYAYMGGGSVCQKAQPRVCVYADSLRVLAAQDQNLSLQERDRERICRRIQWFFEDKGLATEICP</sequence>
<gene>
    <name evidence="1" type="ORF">B3C1_04800</name>
</gene>
<comment type="caution">
    <text evidence="1">The sequence shown here is derived from an EMBL/GenBank/DDBJ whole genome shotgun (WGS) entry which is preliminary data.</text>
</comment>
<evidence type="ECO:0000313" key="1">
    <source>
        <dbReference type="EMBL" id="EKE76198.1"/>
    </source>
</evidence>
<dbReference type="STRING" id="745411.B3C1_04800"/>
<name>K2JLL7_9GAMM</name>